<dbReference type="Gene3D" id="3.90.1580.10">
    <property type="entry name" value="paralog of FGE (formylglycine-generating enzyme)"/>
    <property type="match status" value="1"/>
</dbReference>
<dbReference type="Pfam" id="PF03781">
    <property type="entry name" value="FGE-sulfatase"/>
    <property type="match status" value="1"/>
</dbReference>
<dbReference type="RefSeq" id="WP_073318094.1">
    <property type="nucleotide sequence ID" value="NZ_FQYP01000007.1"/>
</dbReference>
<dbReference type="Proteomes" id="UP000184432">
    <property type="component" value="Unassembled WGS sequence"/>
</dbReference>
<dbReference type="InterPro" id="IPR042095">
    <property type="entry name" value="SUMF_sf"/>
</dbReference>
<protein>
    <submittedName>
        <fullName evidence="2">Formylglycine-generating enzyme, required for sulfatase activity, contains SUMF1/FGE domain</fullName>
    </submittedName>
</protein>
<proteinExistence type="predicted"/>
<dbReference type="InterPro" id="IPR016187">
    <property type="entry name" value="CTDL_fold"/>
</dbReference>
<dbReference type="PANTHER" id="PTHR23150">
    <property type="entry name" value="SULFATASE MODIFYING FACTOR 1, 2"/>
    <property type="match status" value="1"/>
</dbReference>
<gene>
    <name evidence="2" type="ORF">SAMN04488508_107161</name>
</gene>
<dbReference type="PROSITE" id="PS51257">
    <property type="entry name" value="PROKAR_LIPOPROTEIN"/>
    <property type="match status" value="1"/>
</dbReference>
<evidence type="ECO:0000259" key="1">
    <source>
        <dbReference type="Pfam" id="PF03781"/>
    </source>
</evidence>
<organism evidence="2 3">
    <name type="scientific">Aquimarina spongiae</name>
    <dbReference type="NCBI Taxonomy" id="570521"/>
    <lineage>
        <taxon>Bacteria</taxon>
        <taxon>Pseudomonadati</taxon>
        <taxon>Bacteroidota</taxon>
        <taxon>Flavobacteriia</taxon>
        <taxon>Flavobacteriales</taxon>
        <taxon>Flavobacteriaceae</taxon>
        <taxon>Aquimarina</taxon>
    </lineage>
</organism>
<dbReference type="AlphaFoldDB" id="A0A1M6I775"/>
<dbReference type="GO" id="GO:0120147">
    <property type="term" value="F:formylglycine-generating oxidase activity"/>
    <property type="evidence" value="ECO:0007669"/>
    <property type="project" value="TreeGrafter"/>
</dbReference>
<dbReference type="EMBL" id="FQYP01000007">
    <property type="protein sequence ID" value="SHJ30300.1"/>
    <property type="molecule type" value="Genomic_DNA"/>
</dbReference>
<dbReference type="SUPFAM" id="SSF56436">
    <property type="entry name" value="C-type lectin-like"/>
    <property type="match status" value="1"/>
</dbReference>
<feature type="domain" description="Sulfatase-modifying factor enzyme-like" evidence="1">
    <location>
        <begin position="28"/>
        <end position="275"/>
    </location>
</feature>
<dbReference type="STRING" id="570521.SAMN04488508_107161"/>
<dbReference type="InterPro" id="IPR005532">
    <property type="entry name" value="SUMF_dom"/>
</dbReference>
<evidence type="ECO:0000313" key="3">
    <source>
        <dbReference type="Proteomes" id="UP000184432"/>
    </source>
</evidence>
<dbReference type="InterPro" id="IPR051043">
    <property type="entry name" value="Sulfatase_Mod_Factor_Kinase"/>
</dbReference>
<dbReference type="OrthoDB" id="9768004at2"/>
<reference evidence="3" key="1">
    <citation type="submission" date="2016-11" db="EMBL/GenBank/DDBJ databases">
        <authorList>
            <person name="Varghese N."/>
            <person name="Submissions S."/>
        </authorList>
    </citation>
    <scope>NUCLEOTIDE SEQUENCE [LARGE SCALE GENOMIC DNA]</scope>
    <source>
        <strain evidence="3">DSM 22623</strain>
    </source>
</reference>
<accession>A0A1M6I775</accession>
<sequence length="280" mass="32649">MKKLIVFLGVLFFYSCTYIKDDKSVSNDLVLVKGGFFVNQNSNLYKRDVRVNDFYISRTEITQKEWVRVMGTNPSRYKGDDLPVEMVSWYDCIAYCIQRSKQEGLQPYYKILKDSIDEFNKSEYDTVKCVISIYPLSNGYRLPKEIEWEYAAGGGQLSKSYTYSGGNDMNTIAWYWRNCGDQFLTENWNYQILENNHGRTRPVASKTPNELGLFDMTGNVREWCEDWFENQEIPSGHFRSHRGGGWIGVEMFMKNNDRDYFEANGIGPDQGFRVCRNVGE</sequence>
<dbReference type="PANTHER" id="PTHR23150:SF19">
    <property type="entry name" value="FORMYLGLYCINE-GENERATING ENZYME"/>
    <property type="match status" value="1"/>
</dbReference>
<evidence type="ECO:0000313" key="2">
    <source>
        <dbReference type="EMBL" id="SHJ30300.1"/>
    </source>
</evidence>
<keyword evidence="3" id="KW-1185">Reference proteome</keyword>
<name>A0A1M6I775_9FLAO</name>